<evidence type="ECO:0000313" key="2">
    <source>
        <dbReference type="EMBL" id="MDV6376021.1"/>
    </source>
</evidence>
<evidence type="ECO:0008006" key="4">
    <source>
        <dbReference type="Google" id="ProtNLM"/>
    </source>
</evidence>
<protein>
    <recommendedName>
        <fullName evidence="4">DUF2746 domain-containing protein</fullName>
    </recommendedName>
</protein>
<keyword evidence="1" id="KW-1133">Transmembrane helix</keyword>
<proteinExistence type="predicted"/>
<feature type="transmembrane region" description="Helical" evidence="1">
    <location>
        <begin position="13"/>
        <end position="36"/>
    </location>
</feature>
<keyword evidence="1" id="KW-0812">Transmembrane</keyword>
<comment type="caution">
    <text evidence="2">The sequence shown here is derived from an EMBL/GenBank/DDBJ whole genome shotgun (WGS) entry which is preliminary data.</text>
</comment>
<keyword evidence="1" id="KW-0472">Membrane</keyword>
<reference evidence="2 3" key="1">
    <citation type="submission" date="2022-11" db="EMBL/GenBank/DDBJ databases">
        <title>Deinococcus ZS9-10, Low Temperature and Draught-tolerating, UV-resistant Bacteria from Continental Antarctica.</title>
        <authorList>
            <person name="Cheng L."/>
        </authorList>
    </citation>
    <scope>NUCLEOTIDE SEQUENCE [LARGE SCALE GENOMIC DNA]</scope>
    <source>
        <strain evidence="2 3">ZS9-10</strain>
    </source>
</reference>
<dbReference type="RefSeq" id="WP_317641371.1">
    <property type="nucleotide sequence ID" value="NZ_JAPMIV010000043.1"/>
</dbReference>
<organism evidence="2 3">
    <name type="scientific">Deinococcus arenicola</name>
    <dbReference type="NCBI Taxonomy" id="2994950"/>
    <lineage>
        <taxon>Bacteria</taxon>
        <taxon>Thermotogati</taxon>
        <taxon>Deinococcota</taxon>
        <taxon>Deinococci</taxon>
        <taxon>Deinococcales</taxon>
        <taxon>Deinococcaceae</taxon>
        <taxon>Deinococcus</taxon>
    </lineage>
</organism>
<dbReference type="Proteomes" id="UP001276150">
    <property type="component" value="Unassembled WGS sequence"/>
</dbReference>
<keyword evidence="3" id="KW-1185">Reference proteome</keyword>
<dbReference type="EMBL" id="JAPMIV010000043">
    <property type="protein sequence ID" value="MDV6376021.1"/>
    <property type="molecule type" value="Genomic_DNA"/>
</dbReference>
<sequence length="113" mass="12448">MAEQNAVDLVVKLLGGTVGVGAIAVFVRGLFSGTIISEKEMRDDLRTEVGRLRTVQEQQGQEIDELRLSIRTLTTTNLHLISTRAEARALVNTLERELRRTPTVWPPDPTGGP</sequence>
<name>A0ABU4DUB4_9DEIO</name>
<gene>
    <name evidence="2" type="ORF">ORD21_15590</name>
</gene>
<evidence type="ECO:0000256" key="1">
    <source>
        <dbReference type="SAM" id="Phobius"/>
    </source>
</evidence>
<evidence type="ECO:0000313" key="3">
    <source>
        <dbReference type="Proteomes" id="UP001276150"/>
    </source>
</evidence>
<accession>A0ABU4DUB4</accession>